<evidence type="ECO:0008006" key="3">
    <source>
        <dbReference type="Google" id="ProtNLM"/>
    </source>
</evidence>
<accession>A0A8D5ZI41</accession>
<dbReference type="SUPFAM" id="SSF88723">
    <property type="entry name" value="PIN domain-like"/>
    <property type="match status" value="1"/>
</dbReference>
<dbReference type="InterPro" id="IPR029060">
    <property type="entry name" value="PIN-like_dom_sf"/>
</dbReference>
<gene>
    <name evidence="1" type="ORF">KN1_04170</name>
</gene>
<dbReference type="KEGG" id="csty:KN1_04170"/>
<reference evidence="1 2" key="1">
    <citation type="submission" date="2021-04" db="EMBL/GenBank/DDBJ databases">
        <title>Complete genome sequence of Stygiolobus sp. KN-1.</title>
        <authorList>
            <person name="Nakamura K."/>
            <person name="Sakai H."/>
            <person name="Kurosawa N."/>
        </authorList>
    </citation>
    <scope>NUCLEOTIDE SEQUENCE [LARGE SCALE GENOMIC DNA]</scope>
    <source>
        <strain evidence="1 2">KN-1</strain>
    </source>
</reference>
<dbReference type="EMBL" id="AP024597">
    <property type="protein sequence ID" value="BCU69120.1"/>
    <property type="molecule type" value="Genomic_DNA"/>
</dbReference>
<dbReference type="AlphaFoldDB" id="A0A8D5ZI41"/>
<dbReference type="Gene3D" id="3.40.50.1010">
    <property type="entry name" value="5'-nuclease"/>
    <property type="match status" value="1"/>
</dbReference>
<name>A0A8D5ZI41_9CREN</name>
<keyword evidence="2" id="KW-1185">Reference proteome</keyword>
<sequence>MAKYAVITINLISKIVELQHMFYDRKLIVTTLTFSKALKRGIDPSILLDNNVWIRAYSHKPVKISGLDEADSESVLVAQELSADLITDDENVEKIAKKMGITVFRYS</sequence>
<evidence type="ECO:0000313" key="2">
    <source>
        <dbReference type="Proteomes" id="UP000825123"/>
    </source>
</evidence>
<dbReference type="RefSeq" id="WP_221289180.1">
    <property type="nucleotide sequence ID" value="NZ_AP024597.1"/>
</dbReference>
<dbReference type="Proteomes" id="UP000825123">
    <property type="component" value="Chromosome"/>
</dbReference>
<dbReference type="GeneID" id="66162165"/>
<organism evidence="1 2">
    <name type="scientific">Stygiolobus caldivivus</name>
    <dbReference type="NCBI Taxonomy" id="2824673"/>
    <lineage>
        <taxon>Archaea</taxon>
        <taxon>Thermoproteota</taxon>
        <taxon>Thermoprotei</taxon>
        <taxon>Sulfolobales</taxon>
        <taxon>Sulfolobaceae</taxon>
        <taxon>Stygiolobus</taxon>
    </lineage>
</organism>
<protein>
    <recommendedName>
        <fullName evidence="3">PIN domain-containing protein</fullName>
    </recommendedName>
</protein>
<evidence type="ECO:0000313" key="1">
    <source>
        <dbReference type="EMBL" id="BCU69120.1"/>
    </source>
</evidence>
<proteinExistence type="predicted"/>